<dbReference type="GO" id="GO:0004857">
    <property type="term" value="F:enzyme inhibitor activity"/>
    <property type="evidence" value="ECO:0007669"/>
    <property type="project" value="InterPro"/>
</dbReference>
<keyword evidence="1 4" id="KW-0732">Signal</keyword>
<sequence length="179" mass="19462">MKQVRFFSYSLLFCVLLNVGVSIVNGDLISDTCAKIAAKDSSVQQDFCMQRLQYDQSTRDAKDIHALGDGTIQLIQDKAKDIKSTVTTLSSAPDPKIKKALQDCSDSYDEAVGNVNNARDSFSKNDNKAANINLTAVLDNVGTCEDSFKDGGLEVHPRLAIQTSKFTGLVKMGIAMTNM</sequence>
<accession>A0AAP0EK03</accession>
<reference evidence="6 7" key="1">
    <citation type="submission" date="2024-01" db="EMBL/GenBank/DDBJ databases">
        <title>Genome assemblies of Stephania.</title>
        <authorList>
            <person name="Yang L."/>
        </authorList>
    </citation>
    <scope>NUCLEOTIDE SEQUENCE [LARGE SCALE GENOMIC DNA]</scope>
    <source>
        <strain evidence="6">JXDWG</strain>
        <tissue evidence="6">Leaf</tissue>
    </source>
</reference>
<comment type="caution">
    <text evidence="6">The sequence shown here is derived from an EMBL/GenBank/DDBJ whole genome shotgun (WGS) entry which is preliminary data.</text>
</comment>
<evidence type="ECO:0000256" key="3">
    <source>
        <dbReference type="ARBA" id="ARBA00038471"/>
    </source>
</evidence>
<organism evidence="6 7">
    <name type="scientific">Stephania cephalantha</name>
    <dbReference type="NCBI Taxonomy" id="152367"/>
    <lineage>
        <taxon>Eukaryota</taxon>
        <taxon>Viridiplantae</taxon>
        <taxon>Streptophyta</taxon>
        <taxon>Embryophyta</taxon>
        <taxon>Tracheophyta</taxon>
        <taxon>Spermatophyta</taxon>
        <taxon>Magnoliopsida</taxon>
        <taxon>Ranunculales</taxon>
        <taxon>Menispermaceae</taxon>
        <taxon>Menispermoideae</taxon>
        <taxon>Cissampelideae</taxon>
        <taxon>Stephania</taxon>
    </lineage>
</organism>
<dbReference type="Pfam" id="PF04043">
    <property type="entry name" value="PMEI"/>
    <property type="match status" value="1"/>
</dbReference>
<evidence type="ECO:0000256" key="4">
    <source>
        <dbReference type="SAM" id="SignalP"/>
    </source>
</evidence>
<dbReference type="CDD" id="cd15795">
    <property type="entry name" value="PMEI-Pla_a_1_like"/>
    <property type="match status" value="1"/>
</dbReference>
<gene>
    <name evidence="6" type="ORF">Scep_026369</name>
</gene>
<evidence type="ECO:0000256" key="1">
    <source>
        <dbReference type="ARBA" id="ARBA00022729"/>
    </source>
</evidence>
<dbReference type="Proteomes" id="UP001419268">
    <property type="component" value="Unassembled WGS sequence"/>
</dbReference>
<dbReference type="PANTHER" id="PTHR35357:SF8">
    <property type="entry name" value="OS01G0111000 PROTEIN"/>
    <property type="match status" value="1"/>
</dbReference>
<keyword evidence="7" id="KW-1185">Reference proteome</keyword>
<dbReference type="InterPro" id="IPR034088">
    <property type="entry name" value="Pla_a_1-like"/>
</dbReference>
<dbReference type="SUPFAM" id="SSF101148">
    <property type="entry name" value="Plant invertase/pectin methylesterase inhibitor"/>
    <property type="match status" value="1"/>
</dbReference>
<dbReference type="PANTHER" id="PTHR35357">
    <property type="entry name" value="OS02G0537100 PROTEIN"/>
    <property type="match status" value="1"/>
</dbReference>
<comment type="similarity">
    <text evidence="3">Belongs to the PMEI family.</text>
</comment>
<dbReference type="NCBIfam" id="TIGR01614">
    <property type="entry name" value="PME_inhib"/>
    <property type="match status" value="1"/>
</dbReference>
<name>A0AAP0EK03_9MAGN</name>
<feature type="signal peptide" evidence="4">
    <location>
        <begin position="1"/>
        <end position="26"/>
    </location>
</feature>
<evidence type="ECO:0000313" key="7">
    <source>
        <dbReference type="Proteomes" id="UP001419268"/>
    </source>
</evidence>
<keyword evidence="2" id="KW-1015">Disulfide bond</keyword>
<dbReference type="Gene3D" id="1.20.140.40">
    <property type="entry name" value="Invertase/pectin methylesterase inhibitor family protein"/>
    <property type="match status" value="1"/>
</dbReference>
<evidence type="ECO:0000313" key="6">
    <source>
        <dbReference type="EMBL" id="KAK9094900.1"/>
    </source>
</evidence>
<dbReference type="InterPro" id="IPR006501">
    <property type="entry name" value="Pectinesterase_inhib_dom"/>
</dbReference>
<protein>
    <recommendedName>
        <fullName evidence="5">Pectinesterase inhibitor domain-containing protein</fullName>
    </recommendedName>
</protein>
<proteinExistence type="inferred from homology"/>
<feature type="chain" id="PRO_5042918552" description="Pectinesterase inhibitor domain-containing protein" evidence="4">
    <location>
        <begin position="27"/>
        <end position="179"/>
    </location>
</feature>
<dbReference type="EMBL" id="JBBNAG010000011">
    <property type="protein sequence ID" value="KAK9094900.1"/>
    <property type="molecule type" value="Genomic_DNA"/>
</dbReference>
<evidence type="ECO:0000259" key="5">
    <source>
        <dbReference type="SMART" id="SM00856"/>
    </source>
</evidence>
<dbReference type="SMART" id="SM00856">
    <property type="entry name" value="PMEI"/>
    <property type="match status" value="1"/>
</dbReference>
<feature type="domain" description="Pectinesterase inhibitor" evidence="5">
    <location>
        <begin position="24"/>
        <end position="176"/>
    </location>
</feature>
<dbReference type="AlphaFoldDB" id="A0AAP0EK03"/>
<dbReference type="InterPro" id="IPR035513">
    <property type="entry name" value="Invertase/methylesterase_inhib"/>
</dbReference>
<evidence type="ECO:0000256" key="2">
    <source>
        <dbReference type="ARBA" id="ARBA00023157"/>
    </source>
</evidence>